<name>A0A9P8TTB5_9HYPO</name>
<comment type="caution">
    <text evidence="3">The sequence shown here is derived from an EMBL/GenBank/DDBJ whole genome shotgun (WGS) entry which is preliminary data.</text>
</comment>
<dbReference type="PANTHER" id="PTHR35910:SF6">
    <property type="entry name" value="2EXR DOMAIN-CONTAINING PROTEIN"/>
    <property type="match status" value="1"/>
</dbReference>
<dbReference type="AlphaFoldDB" id="A0A9P8TTB5"/>
<feature type="domain" description="2EXR" evidence="2">
    <location>
        <begin position="46"/>
        <end position="149"/>
    </location>
</feature>
<keyword evidence="4" id="KW-1185">Reference proteome</keyword>
<reference evidence="3" key="1">
    <citation type="submission" date="2021-08" db="EMBL/GenBank/DDBJ databases">
        <title>Chromosome-Level Trichoderma cornu-damae using Hi-C Data.</title>
        <authorList>
            <person name="Kim C.S."/>
        </authorList>
    </citation>
    <scope>NUCLEOTIDE SEQUENCE</scope>
    <source>
        <strain evidence="3">KA19-0412C</strain>
    </source>
</reference>
<gene>
    <name evidence="3" type="ORF">Trco_007710</name>
</gene>
<evidence type="ECO:0000313" key="3">
    <source>
        <dbReference type="EMBL" id="KAH6604264.1"/>
    </source>
</evidence>
<evidence type="ECO:0000259" key="2">
    <source>
        <dbReference type="Pfam" id="PF20150"/>
    </source>
</evidence>
<dbReference type="InterPro" id="IPR045518">
    <property type="entry name" value="2EXR"/>
</dbReference>
<dbReference type="Proteomes" id="UP000827724">
    <property type="component" value="Unassembled WGS sequence"/>
</dbReference>
<evidence type="ECO:0000256" key="1">
    <source>
        <dbReference type="SAM" id="MobiDB-lite"/>
    </source>
</evidence>
<protein>
    <recommendedName>
        <fullName evidence="2">2EXR domain-containing protein</fullName>
    </recommendedName>
</protein>
<dbReference type="PANTHER" id="PTHR35910">
    <property type="entry name" value="2EXR DOMAIN-CONTAINING PROTEIN"/>
    <property type="match status" value="1"/>
</dbReference>
<accession>A0A9P8TTB5</accession>
<sequence>MAIQPTSSRCRGASSPRKTRSSPVTKARLVDKTPSHKLAKQRLDSFYSFAKLPTELRLKIWELSLPGPRLVSIQCGSSSASLPEPVALASNAASSSNGAGTGCTSSAPIPVNLHVCAESRFEALQIYRPSFGFTRCPGQVLFNPEVDIMYFGPREGFMAADSQFHTCMMLCDPAELASVRRLAINDALFWIGDTYNSMTASSLTVEALRQIATRMDGLEELIFVPREDEAGVHEAVLQGRMTRQIQTAMQSIAQQYPFWNPPSWRIVPLAELPSATG</sequence>
<proteinExistence type="predicted"/>
<dbReference type="EMBL" id="JAIWOZ010000006">
    <property type="protein sequence ID" value="KAH6604264.1"/>
    <property type="molecule type" value="Genomic_DNA"/>
</dbReference>
<evidence type="ECO:0000313" key="4">
    <source>
        <dbReference type="Proteomes" id="UP000827724"/>
    </source>
</evidence>
<dbReference type="OrthoDB" id="3557569at2759"/>
<organism evidence="3 4">
    <name type="scientific">Trichoderma cornu-damae</name>
    <dbReference type="NCBI Taxonomy" id="654480"/>
    <lineage>
        <taxon>Eukaryota</taxon>
        <taxon>Fungi</taxon>
        <taxon>Dikarya</taxon>
        <taxon>Ascomycota</taxon>
        <taxon>Pezizomycotina</taxon>
        <taxon>Sordariomycetes</taxon>
        <taxon>Hypocreomycetidae</taxon>
        <taxon>Hypocreales</taxon>
        <taxon>Hypocreaceae</taxon>
        <taxon>Trichoderma</taxon>
    </lineage>
</organism>
<dbReference type="Pfam" id="PF20150">
    <property type="entry name" value="2EXR"/>
    <property type="match status" value="1"/>
</dbReference>
<feature type="region of interest" description="Disordered" evidence="1">
    <location>
        <begin position="1"/>
        <end position="34"/>
    </location>
</feature>